<sequence length="73" mass="7966">MIGFADKELSTLVKAYYTGENIQGFPDTTVMIDRMGSAVVNRRLLVLDLNTNGSLDERRTGMSVAIGLEVSDV</sequence>
<name>A0A395IQY7_9HELO</name>
<keyword evidence="2" id="KW-1185">Reference proteome</keyword>
<reference evidence="1 2" key="1">
    <citation type="submission" date="2018-06" db="EMBL/GenBank/DDBJ databases">
        <title>Genome Sequence of the Brown Rot Fungal Pathogen Monilinia fructigena.</title>
        <authorList>
            <person name="Landi L."/>
            <person name="De Miccolis Angelini R.M."/>
            <person name="Pollastro S."/>
            <person name="Abate D."/>
            <person name="Faretra F."/>
            <person name="Romanazzi G."/>
        </authorList>
    </citation>
    <scope>NUCLEOTIDE SEQUENCE [LARGE SCALE GENOMIC DNA]</scope>
    <source>
        <strain evidence="1 2">Mfrg269</strain>
    </source>
</reference>
<accession>A0A395IQY7</accession>
<protein>
    <submittedName>
        <fullName evidence="1">Uncharacterized protein</fullName>
    </submittedName>
</protein>
<organism evidence="1 2">
    <name type="scientific">Monilinia fructigena</name>
    <dbReference type="NCBI Taxonomy" id="38457"/>
    <lineage>
        <taxon>Eukaryota</taxon>
        <taxon>Fungi</taxon>
        <taxon>Dikarya</taxon>
        <taxon>Ascomycota</taxon>
        <taxon>Pezizomycotina</taxon>
        <taxon>Leotiomycetes</taxon>
        <taxon>Helotiales</taxon>
        <taxon>Sclerotiniaceae</taxon>
        <taxon>Monilinia</taxon>
    </lineage>
</organism>
<dbReference type="AlphaFoldDB" id="A0A395IQY7"/>
<dbReference type="Proteomes" id="UP000249056">
    <property type="component" value="Unassembled WGS sequence"/>
</dbReference>
<gene>
    <name evidence="1" type="ORF">DID88_004587</name>
</gene>
<comment type="caution">
    <text evidence="1">The sequence shown here is derived from an EMBL/GenBank/DDBJ whole genome shotgun (WGS) entry which is preliminary data.</text>
</comment>
<proteinExistence type="predicted"/>
<dbReference type="EMBL" id="QKRW01000023">
    <property type="protein sequence ID" value="RAL62745.1"/>
    <property type="molecule type" value="Genomic_DNA"/>
</dbReference>
<evidence type="ECO:0000313" key="2">
    <source>
        <dbReference type="Proteomes" id="UP000249056"/>
    </source>
</evidence>
<evidence type="ECO:0000313" key="1">
    <source>
        <dbReference type="EMBL" id="RAL62745.1"/>
    </source>
</evidence>